<dbReference type="Gene3D" id="1.10.510.10">
    <property type="entry name" value="Transferase(Phosphotransferase) domain 1"/>
    <property type="match status" value="1"/>
</dbReference>
<dbReference type="AlphaFoldDB" id="A0AA86RD30"/>
<organism evidence="2">
    <name type="scientific">Hexamita inflata</name>
    <dbReference type="NCBI Taxonomy" id="28002"/>
    <lineage>
        <taxon>Eukaryota</taxon>
        <taxon>Metamonada</taxon>
        <taxon>Diplomonadida</taxon>
        <taxon>Hexamitidae</taxon>
        <taxon>Hexamitinae</taxon>
        <taxon>Hexamita</taxon>
    </lineage>
</organism>
<keyword evidence="2" id="KW-0808">Transferase</keyword>
<dbReference type="EMBL" id="CAXDID020000034">
    <property type="protein sequence ID" value="CAL5996192.1"/>
    <property type="molecule type" value="Genomic_DNA"/>
</dbReference>
<gene>
    <name evidence="3" type="ORF">HINF_LOCUS14644</name>
    <name evidence="1" type="ORF">HINF_LOCUS59101</name>
    <name evidence="2" type="ORF">HINF_LOCUS60028</name>
    <name evidence="4" type="ORF">HINF_LOCUS61889</name>
</gene>
<dbReference type="GO" id="GO:0016301">
    <property type="term" value="F:kinase activity"/>
    <property type="evidence" value="ECO:0007669"/>
    <property type="project" value="UniProtKB-KW"/>
</dbReference>
<dbReference type="EMBL" id="CATOUU010001090">
    <property type="protein sequence ID" value="CAI9971456.1"/>
    <property type="molecule type" value="Genomic_DNA"/>
</dbReference>
<comment type="caution">
    <text evidence="2">The sequence shown here is derived from an EMBL/GenBank/DDBJ whole genome shotgun (WGS) entry which is preliminary data.</text>
</comment>
<dbReference type="EMBL" id="CAXDID020000374">
    <property type="protein sequence ID" value="CAL6083779.1"/>
    <property type="molecule type" value="Genomic_DNA"/>
</dbReference>
<evidence type="ECO:0000313" key="5">
    <source>
        <dbReference type="Proteomes" id="UP001642409"/>
    </source>
</evidence>
<protein>
    <submittedName>
        <fullName evidence="2">Aurora kinase</fullName>
    </submittedName>
    <submittedName>
        <fullName evidence="3">Aurora_kinase</fullName>
    </submittedName>
</protein>
<sequence length="38" mass="4491">MPDVAKDFIKKCLVKDQDKRATADELTKHQFVKLWESQ</sequence>
<evidence type="ECO:0000313" key="2">
    <source>
        <dbReference type="EMBL" id="CAI9972383.1"/>
    </source>
</evidence>
<dbReference type="EMBL" id="CATOUU010001108">
    <property type="protein sequence ID" value="CAI9972383.1"/>
    <property type="molecule type" value="Genomic_DNA"/>
</dbReference>
<name>A0AA86RD30_9EUKA</name>
<accession>A0AA86RD30</accession>
<proteinExistence type="predicted"/>
<evidence type="ECO:0000313" key="1">
    <source>
        <dbReference type="EMBL" id="CAI9971456.1"/>
    </source>
</evidence>
<reference evidence="3 5" key="2">
    <citation type="submission" date="2024-07" db="EMBL/GenBank/DDBJ databases">
        <authorList>
            <person name="Akdeniz Z."/>
        </authorList>
    </citation>
    <scope>NUCLEOTIDE SEQUENCE [LARGE SCALE GENOMIC DNA]</scope>
</reference>
<dbReference type="SUPFAM" id="SSF56112">
    <property type="entry name" value="Protein kinase-like (PK-like)"/>
    <property type="match status" value="1"/>
</dbReference>
<evidence type="ECO:0000313" key="3">
    <source>
        <dbReference type="EMBL" id="CAL5996192.1"/>
    </source>
</evidence>
<keyword evidence="2" id="KW-0418">Kinase</keyword>
<dbReference type="InterPro" id="IPR011009">
    <property type="entry name" value="Kinase-like_dom_sf"/>
</dbReference>
<evidence type="ECO:0000313" key="4">
    <source>
        <dbReference type="EMBL" id="CAL6083779.1"/>
    </source>
</evidence>
<keyword evidence="5" id="KW-1185">Reference proteome</keyword>
<dbReference type="Proteomes" id="UP001642409">
    <property type="component" value="Unassembled WGS sequence"/>
</dbReference>
<reference evidence="2" key="1">
    <citation type="submission" date="2023-06" db="EMBL/GenBank/DDBJ databases">
        <authorList>
            <person name="Kurt Z."/>
        </authorList>
    </citation>
    <scope>NUCLEOTIDE SEQUENCE</scope>
</reference>